<feature type="region of interest" description="Disordered" evidence="1">
    <location>
        <begin position="244"/>
        <end position="273"/>
    </location>
</feature>
<accession>A0ABQ9XUS7</accession>
<reference evidence="2 3" key="1">
    <citation type="journal article" date="2022" name="bioRxiv">
        <title>Genomics of Preaxostyla Flagellates Illuminates Evolutionary Transitions and the Path Towards Mitochondrial Loss.</title>
        <authorList>
            <person name="Novak L.V.F."/>
            <person name="Treitli S.C."/>
            <person name="Pyrih J."/>
            <person name="Halakuc P."/>
            <person name="Pipaliya S.V."/>
            <person name="Vacek V."/>
            <person name="Brzon O."/>
            <person name="Soukal P."/>
            <person name="Eme L."/>
            <person name="Dacks J.B."/>
            <person name="Karnkowska A."/>
            <person name="Elias M."/>
            <person name="Hampl V."/>
        </authorList>
    </citation>
    <scope>NUCLEOTIDE SEQUENCE [LARGE SCALE GENOMIC DNA]</scope>
    <source>
        <strain evidence="2">NAU3</strain>
        <tissue evidence="2">Gut</tissue>
    </source>
</reference>
<dbReference type="InterPro" id="IPR016024">
    <property type="entry name" value="ARM-type_fold"/>
</dbReference>
<evidence type="ECO:0000313" key="3">
    <source>
        <dbReference type="Proteomes" id="UP001281761"/>
    </source>
</evidence>
<name>A0ABQ9XUS7_9EUKA</name>
<organism evidence="2 3">
    <name type="scientific">Blattamonas nauphoetae</name>
    <dbReference type="NCBI Taxonomy" id="2049346"/>
    <lineage>
        <taxon>Eukaryota</taxon>
        <taxon>Metamonada</taxon>
        <taxon>Preaxostyla</taxon>
        <taxon>Oxymonadida</taxon>
        <taxon>Blattamonas</taxon>
    </lineage>
</organism>
<keyword evidence="3" id="KW-1185">Reference proteome</keyword>
<comment type="caution">
    <text evidence="2">The sequence shown here is derived from an EMBL/GenBank/DDBJ whole genome shotgun (WGS) entry which is preliminary data.</text>
</comment>
<proteinExistence type="predicted"/>
<sequence length="273" mass="30484">MNQIINKTAVSSNPRPSVFPSYQFPFSMDSSPFMNWREGDEESFPEKGVVFLSLVATVKLQPTFDGSIEVMAVKFLESVIPKSRQSSAGFLSSLGRTTDESLTDFVQCIVVLISTPNQVITAAVTRILDSLIFCCPAADRLVLVKADLIPQLIITLNPQSLSFEEAVDIHTNLMKSISWSFYLATQDGLRQLGIEDHDEQQAVRETILHQVMTPSEKLLQISTSYLPAMDFVLHMPVVLTIPSSEMEQKRRRSSRDLEESASIVENGGHRRCD</sequence>
<dbReference type="SUPFAM" id="SSF48371">
    <property type="entry name" value="ARM repeat"/>
    <property type="match status" value="1"/>
</dbReference>
<evidence type="ECO:0000313" key="2">
    <source>
        <dbReference type="EMBL" id="KAK2955238.1"/>
    </source>
</evidence>
<dbReference type="Proteomes" id="UP001281761">
    <property type="component" value="Unassembled WGS sequence"/>
</dbReference>
<protein>
    <submittedName>
        <fullName evidence="2">Uncharacterized protein</fullName>
    </submittedName>
</protein>
<evidence type="ECO:0000256" key="1">
    <source>
        <dbReference type="SAM" id="MobiDB-lite"/>
    </source>
</evidence>
<gene>
    <name evidence="2" type="ORF">BLNAU_9790</name>
</gene>
<dbReference type="EMBL" id="JARBJD010000069">
    <property type="protein sequence ID" value="KAK2955238.1"/>
    <property type="molecule type" value="Genomic_DNA"/>
</dbReference>